<dbReference type="InterPro" id="IPR025309">
    <property type="entry name" value="KTSC_dom"/>
</dbReference>
<evidence type="ECO:0000313" key="3">
    <source>
        <dbReference type="Proteomes" id="UP000198607"/>
    </source>
</evidence>
<dbReference type="Pfam" id="PF13619">
    <property type="entry name" value="KTSC"/>
    <property type="match status" value="1"/>
</dbReference>
<dbReference type="OrthoDB" id="8907571at2"/>
<name>A0A1G7WL06_9RHOO</name>
<dbReference type="STRING" id="83767.SAMN05660652_00557"/>
<proteinExistence type="predicted"/>
<evidence type="ECO:0000259" key="1">
    <source>
        <dbReference type="Pfam" id="PF13619"/>
    </source>
</evidence>
<evidence type="ECO:0000313" key="2">
    <source>
        <dbReference type="EMBL" id="SDG72681.1"/>
    </source>
</evidence>
<protein>
    <submittedName>
        <fullName evidence="2">KTSC domain-containing protein</fullName>
    </submittedName>
</protein>
<sequence>MEMKHIQSGRLRSVGYDARERLLRVELDDGSLIEYTGIGSELWRRLSTSASAWSVYRDAIEEEYTGRKVAGSTASKAGGNPLDALFK</sequence>
<dbReference type="EMBL" id="FNCY01000001">
    <property type="protein sequence ID" value="SDG72681.1"/>
    <property type="molecule type" value="Genomic_DNA"/>
</dbReference>
<keyword evidence="3" id="KW-1185">Reference proteome</keyword>
<gene>
    <name evidence="2" type="ORF">SAMN05660652_00557</name>
</gene>
<accession>A0A1G7WL06</accession>
<feature type="domain" description="KTSC" evidence="1">
    <location>
        <begin position="7"/>
        <end position="64"/>
    </location>
</feature>
<organism evidence="2 3">
    <name type="scientific">Propionivibrio dicarboxylicus</name>
    <dbReference type="NCBI Taxonomy" id="83767"/>
    <lineage>
        <taxon>Bacteria</taxon>
        <taxon>Pseudomonadati</taxon>
        <taxon>Pseudomonadota</taxon>
        <taxon>Betaproteobacteria</taxon>
        <taxon>Rhodocyclales</taxon>
        <taxon>Rhodocyclaceae</taxon>
        <taxon>Propionivibrio</taxon>
    </lineage>
</organism>
<dbReference type="RefSeq" id="WP_091932980.1">
    <property type="nucleotide sequence ID" value="NZ_FNCY01000001.1"/>
</dbReference>
<dbReference type="Proteomes" id="UP000198607">
    <property type="component" value="Unassembled WGS sequence"/>
</dbReference>
<reference evidence="2 3" key="1">
    <citation type="submission" date="2016-10" db="EMBL/GenBank/DDBJ databases">
        <authorList>
            <person name="de Groot N.N."/>
        </authorList>
    </citation>
    <scope>NUCLEOTIDE SEQUENCE [LARGE SCALE GENOMIC DNA]</scope>
    <source>
        <strain evidence="2 3">DSM 5885</strain>
    </source>
</reference>
<dbReference type="AlphaFoldDB" id="A0A1G7WL06"/>